<proteinExistence type="predicted"/>
<organism evidence="1">
    <name type="scientific">marine sediment metagenome</name>
    <dbReference type="NCBI Taxonomy" id="412755"/>
    <lineage>
        <taxon>unclassified sequences</taxon>
        <taxon>metagenomes</taxon>
        <taxon>ecological metagenomes</taxon>
    </lineage>
</organism>
<gene>
    <name evidence="1" type="ORF">S01H4_64629</name>
</gene>
<evidence type="ECO:0008006" key="2">
    <source>
        <dbReference type="Google" id="ProtNLM"/>
    </source>
</evidence>
<reference evidence="1" key="1">
    <citation type="journal article" date="2014" name="Front. Microbiol.">
        <title>High frequency of phylogenetically diverse reductive dehalogenase-homologous genes in deep subseafloor sedimentary metagenomes.</title>
        <authorList>
            <person name="Kawai M."/>
            <person name="Futagami T."/>
            <person name="Toyoda A."/>
            <person name="Takaki Y."/>
            <person name="Nishi S."/>
            <person name="Hori S."/>
            <person name="Arai W."/>
            <person name="Tsubouchi T."/>
            <person name="Morono Y."/>
            <person name="Uchiyama I."/>
            <person name="Ito T."/>
            <person name="Fujiyama A."/>
            <person name="Inagaki F."/>
            <person name="Takami H."/>
        </authorList>
    </citation>
    <scope>NUCLEOTIDE SEQUENCE</scope>
    <source>
        <strain evidence="1">Expedition CK06-06</strain>
    </source>
</reference>
<dbReference type="Gene3D" id="3.40.50.150">
    <property type="entry name" value="Vaccinia Virus protein VP39"/>
    <property type="match status" value="1"/>
</dbReference>
<name>X1EU95_9ZZZZ</name>
<comment type="caution">
    <text evidence="1">The sequence shown here is derived from an EMBL/GenBank/DDBJ whole genome shotgun (WGS) entry which is preliminary data.</text>
</comment>
<evidence type="ECO:0000313" key="1">
    <source>
        <dbReference type="EMBL" id="GAH12208.1"/>
    </source>
</evidence>
<dbReference type="InterPro" id="IPR029063">
    <property type="entry name" value="SAM-dependent_MTases_sf"/>
</dbReference>
<dbReference type="EMBL" id="BART01039259">
    <property type="protein sequence ID" value="GAH12208.1"/>
    <property type="molecule type" value="Genomic_DNA"/>
</dbReference>
<dbReference type="AlphaFoldDB" id="X1EU95"/>
<dbReference type="SUPFAM" id="SSF53335">
    <property type="entry name" value="S-adenosyl-L-methionine-dependent methyltransferases"/>
    <property type="match status" value="1"/>
</dbReference>
<accession>X1EU95</accession>
<protein>
    <recommendedName>
        <fullName evidence="2">DNA methylase N-4/N-6 domain-containing protein</fullName>
    </recommendedName>
</protein>
<sequence length="95" mass="11485">YANEIGEIYRMLLHLLRPKAHCVINVPDMWWENERITIHISIVEALRRVGYELRNIIIWDRTNIVNRVGIFGWPNNYITMGVTFEYLLDFWRPPE</sequence>
<feature type="non-terminal residue" evidence="1">
    <location>
        <position position="1"/>
    </location>
</feature>